<evidence type="ECO:0000259" key="4">
    <source>
        <dbReference type="SMART" id="SM01017"/>
    </source>
</evidence>
<sequence length="405" mass="45483">MVVHCDIEFDQNPTGTYYAGQLVSGKIVLKCDKVKEVKAILLKISGSAEALWTERHFSTRRMYHGREDYLSSSTYLMGSEQSSKATIAVGVHTYTFACQLPYNCPSSFEGIHGHIRYTVKVALVRPWKFDNVYNRAFTVLRVTDLNFESPQIRIPSTSEAYKTFCCGPCTTEPLKMELKVPQTGYVPGQNIPVQGIVINNTNMAVSEVKFMLVMLVRYTSTKPQRINIQRVTVSKIKSDSVLRYCTKAMKEELHVPATPPTCIQGSKVIQIVYQIEMHCKMKSLNKTQVMTMPVIIGNVPLANNTRRFNVIDEQPTASNRDIREVGNDLKEEDDAPTLDLSTPNMPPPSYEESIHTQRSNINEGEEHTFGPSEFAPLYPVFNVSTPSLNQTPLPMGIDNKSFVAP</sequence>
<dbReference type="STRING" id="7370.A0A1I8MWZ7"/>
<dbReference type="GeneID" id="101894190"/>
<dbReference type="EnsemblMetazoa" id="MDOA009277-RA">
    <property type="protein sequence ID" value="MDOA009277-PA"/>
    <property type="gene ID" value="MDOA009277"/>
</dbReference>
<dbReference type="eggNOG" id="KOG3780">
    <property type="taxonomic scope" value="Eukaryota"/>
</dbReference>
<dbReference type="GO" id="GO:0015031">
    <property type="term" value="P:protein transport"/>
    <property type="evidence" value="ECO:0007669"/>
    <property type="project" value="TreeGrafter"/>
</dbReference>
<dbReference type="Proteomes" id="UP001652621">
    <property type="component" value="Unplaced"/>
</dbReference>
<dbReference type="InterPro" id="IPR014756">
    <property type="entry name" value="Ig_E-set"/>
</dbReference>
<dbReference type="AlphaFoldDB" id="A0A1I8MWZ7"/>
<reference evidence="7" key="2">
    <citation type="submission" date="2025-04" db="UniProtKB">
        <authorList>
            <consortium name="RefSeq"/>
        </authorList>
    </citation>
    <scope>IDENTIFICATION</scope>
    <source>
        <strain evidence="7">Aabys</strain>
    </source>
</reference>
<dbReference type="OrthoDB" id="2333384at2759"/>
<dbReference type="VEuPathDB" id="VectorBase:MDOMA2_008637"/>
<dbReference type="InterPro" id="IPR011021">
    <property type="entry name" value="Arrestin-like_N"/>
</dbReference>
<dbReference type="SUPFAM" id="SSF81296">
    <property type="entry name" value="E set domains"/>
    <property type="match status" value="2"/>
</dbReference>
<dbReference type="PANTHER" id="PTHR11188:SF167">
    <property type="entry name" value="ARRESTIN C-TERMINAL-LIKE DOMAIN-CONTAINING PROTEIN-RELATED"/>
    <property type="match status" value="1"/>
</dbReference>
<organism evidence="5">
    <name type="scientific">Musca domestica</name>
    <name type="common">House fly</name>
    <dbReference type="NCBI Taxonomy" id="7370"/>
    <lineage>
        <taxon>Eukaryota</taxon>
        <taxon>Metazoa</taxon>
        <taxon>Ecdysozoa</taxon>
        <taxon>Arthropoda</taxon>
        <taxon>Hexapoda</taxon>
        <taxon>Insecta</taxon>
        <taxon>Pterygota</taxon>
        <taxon>Neoptera</taxon>
        <taxon>Endopterygota</taxon>
        <taxon>Diptera</taxon>
        <taxon>Brachycera</taxon>
        <taxon>Muscomorpha</taxon>
        <taxon>Muscoidea</taxon>
        <taxon>Muscidae</taxon>
        <taxon>Musca</taxon>
    </lineage>
</organism>
<evidence type="ECO:0000256" key="3">
    <source>
        <dbReference type="SAM" id="MobiDB-lite"/>
    </source>
</evidence>
<dbReference type="Pfam" id="PF00339">
    <property type="entry name" value="Arrestin_N"/>
    <property type="match status" value="1"/>
</dbReference>
<dbReference type="Gene3D" id="2.60.40.640">
    <property type="match status" value="2"/>
</dbReference>
<feature type="domain" description="Arrestin C-terminal-like" evidence="4">
    <location>
        <begin position="170"/>
        <end position="301"/>
    </location>
</feature>
<evidence type="ECO:0000313" key="6">
    <source>
        <dbReference type="Proteomes" id="UP001652621"/>
    </source>
</evidence>
<keyword evidence="2" id="KW-0716">Sensory transduction</keyword>
<name>A0A1I8MWZ7_MUSDO</name>
<proteinExistence type="inferred from homology"/>
<evidence type="ECO:0000313" key="7">
    <source>
        <dbReference type="RefSeq" id="XP_005176205.1"/>
    </source>
</evidence>
<feature type="region of interest" description="Disordered" evidence="3">
    <location>
        <begin position="314"/>
        <end position="357"/>
    </location>
</feature>
<gene>
    <name evidence="5" type="primary">101894190</name>
    <name evidence="7" type="synonym">LOC101894190</name>
</gene>
<protein>
    <submittedName>
        <fullName evidence="7">Arrestin domain-containing protein 17</fullName>
    </submittedName>
</protein>
<dbReference type="PANTHER" id="PTHR11188">
    <property type="entry name" value="ARRESTIN DOMAIN CONTAINING PROTEIN"/>
    <property type="match status" value="1"/>
</dbReference>
<dbReference type="InterPro" id="IPR050357">
    <property type="entry name" value="Arrestin_domain-protein"/>
</dbReference>
<evidence type="ECO:0000256" key="2">
    <source>
        <dbReference type="ARBA" id="ARBA00022606"/>
    </source>
</evidence>
<comment type="similarity">
    <text evidence="1">Belongs to the arrestin family.</text>
</comment>
<dbReference type="RefSeq" id="XP_005176205.1">
    <property type="nucleotide sequence ID" value="XM_005176148.3"/>
</dbReference>
<dbReference type="KEGG" id="mde:101894190"/>
<evidence type="ECO:0000313" key="5">
    <source>
        <dbReference type="EnsemblMetazoa" id="MDOA009277-PA"/>
    </source>
</evidence>
<dbReference type="SMART" id="SM01017">
    <property type="entry name" value="Arrestin_C"/>
    <property type="match status" value="1"/>
</dbReference>
<feature type="compositionally biased region" description="Basic and acidic residues" evidence="3">
    <location>
        <begin position="320"/>
        <end position="329"/>
    </location>
</feature>
<keyword evidence="6" id="KW-1185">Reference proteome</keyword>
<dbReference type="Pfam" id="PF02752">
    <property type="entry name" value="Arrestin_C"/>
    <property type="match status" value="1"/>
</dbReference>
<dbReference type="GO" id="GO:0005737">
    <property type="term" value="C:cytoplasm"/>
    <property type="evidence" value="ECO:0007669"/>
    <property type="project" value="TreeGrafter"/>
</dbReference>
<dbReference type="InterPro" id="IPR011022">
    <property type="entry name" value="Arrestin_C-like"/>
</dbReference>
<evidence type="ECO:0000256" key="1">
    <source>
        <dbReference type="ARBA" id="ARBA00005298"/>
    </source>
</evidence>
<dbReference type="VEuPathDB" id="VectorBase:MDOA009277"/>
<dbReference type="InterPro" id="IPR014752">
    <property type="entry name" value="Arrestin-like_C"/>
</dbReference>
<reference evidence="5" key="1">
    <citation type="submission" date="2020-05" db="UniProtKB">
        <authorList>
            <consortium name="EnsemblMetazoa"/>
        </authorList>
    </citation>
    <scope>IDENTIFICATION</scope>
    <source>
        <strain evidence="5">Aabys</strain>
    </source>
</reference>
<accession>A0A1I8MWZ7</accession>